<dbReference type="AlphaFoldDB" id="A0A0E0B3R5"/>
<keyword evidence="3" id="KW-1185">Reference proteome</keyword>
<accession>A0A0E0B3R5</accession>
<evidence type="ECO:0000256" key="1">
    <source>
        <dbReference type="SAM" id="MobiDB-lite"/>
    </source>
</evidence>
<dbReference type="HOGENOM" id="CLU_1549983_0_0_1"/>
<feature type="region of interest" description="Disordered" evidence="1">
    <location>
        <begin position="1"/>
        <end position="58"/>
    </location>
</feature>
<feature type="compositionally biased region" description="Low complexity" evidence="1">
    <location>
        <begin position="24"/>
        <end position="48"/>
    </location>
</feature>
<dbReference type="Gramene" id="OGLUM09G12890.2">
    <property type="protein sequence ID" value="OGLUM09G12890.2"/>
    <property type="gene ID" value="OGLUM09G12890"/>
</dbReference>
<organism evidence="2">
    <name type="scientific">Oryza glumipatula</name>
    <dbReference type="NCBI Taxonomy" id="40148"/>
    <lineage>
        <taxon>Eukaryota</taxon>
        <taxon>Viridiplantae</taxon>
        <taxon>Streptophyta</taxon>
        <taxon>Embryophyta</taxon>
        <taxon>Tracheophyta</taxon>
        <taxon>Spermatophyta</taxon>
        <taxon>Magnoliopsida</taxon>
        <taxon>Liliopsida</taxon>
        <taxon>Poales</taxon>
        <taxon>Poaceae</taxon>
        <taxon>BOP clade</taxon>
        <taxon>Oryzoideae</taxon>
        <taxon>Oryzeae</taxon>
        <taxon>Oryzinae</taxon>
        <taxon>Oryza</taxon>
    </lineage>
</organism>
<feature type="region of interest" description="Disordered" evidence="1">
    <location>
        <begin position="136"/>
        <end position="173"/>
    </location>
</feature>
<feature type="compositionally biased region" description="Basic and acidic residues" evidence="1">
    <location>
        <begin position="158"/>
        <end position="173"/>
    </location>
</feature>
<name>A0A0E0B3R5_9ORYZ</name>
<dbReference type="EnsemblPlants" id="OGLUM09G12890.2">
    <property type="protein sequence ID" value="OGLUM09G12890.2"/>
    <property type="gene ID" value="OGLUM09G12890"/>
</dbReference>
<dbReference type="Proteomes" id="UP000026961">
    <property type="component" value="Chromosome 9"/>
</dbReference>
<evidence type="ECO:0000313" key="2">
    <source>
        <dbReference type="EnsemblPlants" id="OGLUM09G12890.2"/>
    </source>
</evidence>
<sequence length="173" mass="18125">MEVYTVPRPTSTSRCSPPPRRRSTATSTTSKTIRPAVARPASRTTPSSSGGGGDTSAICGRAGDGEVVLVRRPLVFPSGFGSCGPADADARDLIARLFAKDPAACLGSPGGGGVGGRAWEAVRRCRRLVAHRPSLAAGLPHSPTGRLPCVGRGRRERKREEEERGREGRGIRG</sequence>
<protein>
    <submittedName>
        <fullName evidence="2">Uncharacterized protein</fullName>
    </submittedName>
</protein>
<proteinExistence type="predicted"/>
<reference evidence="2" key="2">
    <citation type="submission" date="2018-05" db="EMBL/GenBank/DDBJ databases">
        <title>OgluRS3 (Oryza glumaepatula Reference Sequence Version 3).</title>
        <authorList>
            <person name="Zhang J."/>
            <person name="Kudrna D."/>
            <person name="Lee S."/>
            <person name="Talag J."/>
            <person name="Welchert J."/>
            <person name="Wing R.A."/>
        </authorList>
    </citation>
    <scope>NUCLEOTIDE SEQUENCE [LARGE SCALE GENOMIC DNA]</scope>
</reference>
<reference evidence="2" key="1">
    <citation type="submission" date="2015-04" db="UniProtKB">
        <authorList>
            <consortium name="EnsemblPlants"/>
        </authorList>
    </citation>
    <scope>IDENTIFICATION</scope>
</reference>
<evidence type="ECO:0000313" key="3">
    <source>
        <dbReference type="Proteomes" id="UP000026961"/>
    </source>
</evidence>
<feature type="compositionally biased region" description="Low complexity" evidence="1">
    <location>
        <begin position="1"/>
        <end position="15"/>
    </location>
</feature>